<dbReference type="InterPro" id="IPR038937">
    <property type="entry name" value="RopGEF"/>
</dbReference>
<dbReference type="AlphaFoldDB" id="A0ABD1HFF4"/>
<dbReference type="Gene3D" id="1.20.58.2010">
    <property type="entry name" value="PRONE domain, subdomain 1"/>
    <property type="match status" value="1"/>
</dbReference>
<feature type="compositionally biased region" description="Low complexity" evidence="3">
    <location>
        <begin position="31"/>
        <end position="57"/>
    </location>
</feature>
<dbReference type="PANTHER" id="PTHR33101">
    <property type="entry name" value="ROP GUANINE NUCLEOTIDE EXCHANGE FACTOR 1"/>
    <property type="match status" value="1"/>
</dbReference>
<keyword evidence="6" id="KW-1185">Reference proteome</keyword>
<gene>
    <name evidence="5" type="primary">ROPGEF9</name>
    <name evidence="5" type="ORF">AAHA92_15399</name>
</gene>
<dbReference type="Gene3D" id="1.20.58.1310">
    <property type="entry name" value="PRONE domain, subdomain 2"/>
    <property type="match status" value="1"/>
</dbReference>
<sequence>MQVHSSEQYHGETVESMETEQAENVSEKASEGSPSSSSSSSSSSSCNANSGAAAPSSPKKKQVSEMDTMKERFAKLLLGEDMSGSGEGVSSALALSNALTNLAASVFGEQWKLEPMSEERKARWRREVGWLVSVTDYIVEFVASEQKGKDGTNMEIMVTQQRKDLLMNIPALRKLDTMLLDTLDNFKTKQEYWYVSRDADESEKGVQRGDKWWLPTIKVLPNGLSEDSRLFMQKQKDAVIQVLKASMAINAQILSDMDVPENYLETLPKNGKSCLGDSIYKSITDEVFDPQQFLSTLDLSSENKVVDIKDRIEASIVIWKRKMNNKDNKPSWGFNVSAEKRGLFEERLETILILLKHKFPGLPQSSLDVTKIQYNNDAGLAILESYSRVLETLANTVMSRIDDVLYADSMARKSVVGATMLPTKSNVMSAGDEPTEKMSCSTNRPISRTMTLLDYMGWGVEPEKCCFDV</sequence>
<dbReference type="GO" id="GO:0005085">
    <property type="term" value="F:guanyl-nucleotide exchange factor activity"/>
    <property type="evidence" value="ECO:0007669"/>
    <property type="project" value="UniProtKB-UniRule"/>
</dbReference>
<reference evidence="5 6" key="1">
    <citation type="submission" date="2024-06" db="EMBL/GenBank/DDBJ databases">
        <title>A chromosome level genome sequence of Diviner's sage (Salvia divinorum).</title>
        <authorList>
            <person name="Ford S.A."/>
            <person name="Ro D.-K."/>
            <person name="Ness R.W."/>
            <person name="Phillips M.A."/>
        </authorList>
    </citation>
    <scope>NUCLEOTIDE SEQUENCE [LARGE SCALE GENOMIC DNA]</scope>
    <source>
        <strain evidence="5">SAF-2024a</strain>
        <tissue evidence="5">Leaf</tissue>
    </source>
</reference>
<dbReference type="Pfam" id="PF03759">
    <property type="entry name" value="PRONE"/>
    <property type="match status" value="1"/>
</dbReference>
<evidence type="ECO:0000256" key="2">
    <source>
        <dbReference type="PROSITE-ProRule" id="PRU00663"/>
    </source>
</evidence>
<dbReference type="InterPro" id="IPR005512">
    <property type="entry name" value="PRONE_dom"/>
</dbReference>
<evidence type="ECO:0000259" key="4">
    <source>
        <dbReference type="PROSITE" id="PS51334"/>
    </source>
</evidence>
<dbReference type="PANTHER" id="PTHR33101:SF10">
    <property type="entry name" value="ROP GUANINE NUCLEOTIDE EXCHANGE FACTOR 12"/>
    <property type="match status" value="1"/>
</dbReference>
<dbReference type="EMBL" id="JBEAFC010000006">
    <property type="protein sequence ID" value="KAL1554894.1"/>
    <property type="molecule type" value="Genomic_DNA"/>
</dbReference>
<evidence type="ECO:0000313" key="6">
    <source>
        <dbReference type="Proteomes" id="UP001567538"/>
    </source>
</evidence>
<dbReference type="FunFam" id="1.20.58.2010:FF:000003">
    <property type="entry name" value="Rop guanine nucleotide exchange factor 14"/>
    <property type="match status" value="1"/>
</dbReference>
<comment type="caution">
    <text evidence="5">The sequence shown here is derived from an EMBL/GenBank/DDBJ whole genome shotgun (WGS) entry which is preliminary data.</text>
</comment>
<dbReference type="FunFam" id="1.20.58.1310:FF:000001">
    <property type="entry name" value="Rop guanine nucleotide exchange factor 9"/>
    <property type="match status" value="1"/>
</dbReference>
<feature type="region of interest" description="Disordered" evidence="3">
    <location>
        <begin position="1"/>
        <end position="66"/>
    </location>
</feature>
<evidence type="ECO:0000256" key="1">
    <source>
        <dbReference type="ARBA" id="ARBA00022658"/>
    </source>
</evidence>
<evidence type="ECO:0000313" key="5">
    <source>
        <dbReference type="EMBL" id="KAL1554894.1"/>
    </source>
</evidence>
<name>A0ABD1HFF4_SALDI</name>
<dbReference type="Proteomes" id="UP001567538">
    <property type="component" value="Unassembled WGS sequence"/>
</dbReference>
<keyword evidence="1 2" id="KW-0344">Guanine-nucleotide releasing factor</keyword>
<organism evidence="5 6">
    <name type="scientific">Salvia divinorum</name>
    <name type="common">Maria pastora</name>
    <name type="synonym">Diviner's sage</name>
    <dbReference type="NCBI Taxonomy" id="28513"/>
    <lineage>
        <taxon>Eukaryota</taxon>
        <taxon>Viridiplantae</taxon>
        <taxon>Streptophyta</taxon>
        <taxon>Embryophyta</taxon>
        <taxon>Tracheophyta</taxon>
        <taxon>Spermatophyta</taxon>
        <taxon>Magnoliopsida</taxon>
        <taxon>eudicotyledons</taxon>
        <taxon>Gunneridae</taxon>
        <taxon>Pentapetalae</taxon>
        <taxon>asterids</taxon>
        <taxon>lamiids</taxon>
        <taxon>Lamiales</taxon>
        <taxon>Lamiaceae</taxon>
        <taxon>Nepetoideae</taxon>
        <taxon>Mentheae</taxon>
        <taxon>Salviinae</taxon>
        <taxon>Salvia</taxon>
        <taxon>Salvia subgen. Calosphace</taxon>
    </lineage>
</organism>
<evidence type="ECO:0000256" key="3">
    <source>
        <dbReference type="SAM" id="MobiDB-lite"/>
    </source>
</evidence>
<accession>A0ABD1HFF4</accession>
<protein>
    <submittedName>
        <fullName evidence="5">Rop guanine nucleotide exchange factor 9</fullName>
    </submittedName>
</protein>
<feature type="domain" description="PRONE" evidence="4">
    <location>
        <begin position="56"/>
        <end position="418"/>
    </location>
</feature>
<dbReference type="PROSITE" id="PS51334">
    <property type="entry name" value="PRONE"/>
    <property type="match status" value="1"/>
</dbReference>
<proteinExistence type="predicted"/>